<dbReference type="EMBL" id="SDMP01000019">
    <property type="protein sequence ID" value="RYQ90566.1"/>
    <property type="molecule type" value="Genomic_DNA"/>
</dbReference>
<feature type="region of interest" description="Disordered" evidence="1">
    <location>
        <begin position="141"/>
        <end position="192"/>
    </location>
</feature>
<evidence type="ECO:0000313" key="4">
    <source>
        <dbReference type="Proteomes" id="UP000289738"/>
    </source>
</evidence>
<evidence type="ECO:0000256" key="1">
    <source>
        <dbReference type="SAM" id="MobiDB-lite"/>
    </source>
</evidence>
<organism evidence="3 4">
    <name type="scientific">Arachis hypogaea</name>
    <name type="common">Peanut</name>
    <dbReference type="NCBI Taxonomy" id="3818"/>
    <lineage>
        <taxon>Eukaryota</taxon>
        <taxon>Viridiplantae</taxon>
        <taxon>Streptophyta</taxon>
        <taxon>Embryophyta</taxon>
        <taxon>Tracheophyta</taxon>
        <taxon>Spermatophyta</taxon>
        <taxon>Magnoliopsida</taxon>
        <taxon>eudicotyledons</taxon>
        <taxon>Gunneridae</taxon>
        <taxon>Pentapetalae</taxon>
        <taxon>rosids</taxon>
        <taxon>fabids</taxon>
        <taxon>Fabales</taxon>
        <taxon>Fabaceae</taxon>
        <taxon>Papilionoideae</taxon>
        <taxon>50 kb inversion clade</taxon>
        <taxon>dalbergioids sensu lato</taxon>
        <taxon>Dalbergieae</taxon>
        <taxon>Pterocarpus clade</taxon>
        <taxon>Arachis</taxon>
    </lineage>
</organism>
<dbReference type="InterPro" id="IPR044824">
    <property type="entry name" value="MAIN-like"/>
</dbReference>
<dbReference type="AlphaFoldDB" id="A0A444XLS5"/>
<evidence type="ECO:0000259" key="2">
    <source>
        <dbReference type="Pfam" id="PF10536"/>
    </source>
</evidence>
<keyword evidence="4" id="KW-1185">Reference proteome</keyword>
<dbReference type="PANTHER" id="PTHR46033:SF8">
    <property type="entry name" value="PROTEIN MAINTENANCE OF MERISTEMS-LIKE"/>
    <property type="match status" value="1"/>
</dbReference>
<protein>
    <recommendedName>
        <fullName evidence="2">Aminotransferase-like plant mobile domain-containing protein</fullName>
    </recommendedName>
</protein>
<name>A0A444XLS5_ARAHY</name>
<dbReference type="Proteomes" id="UP000289738">
    <property type="component" value="Chromosome B09"/>
</dbReference>
<feature type="domain" description="Aminotransferase-like plant mobile" evidence="2">
    <location>
        <begin position="12"/>
        <end position="99"/>
    </location>
</feature>
<reference evidence="3 4" key="1">
    <citation type="submission" date="2019-01" db="EMBL/GenBank/DDBJ databases">
        <title>Sequencing of cultivated peanut Arachis hypogaea provides insights into genome evolution and oil improvement.</title>
        <authorList>
            <person name="Chen X."/>
        </authorList>
    </citation>
    <scope>NUCLEOTIDE SEQUENCE [LARGE SCALE GENOMIC DNA]</scope>
    <source>
        <strain evidence="4">cv. Fuhuasheng</strain>
        <tissue evidence="3">Leaves</tissue>
    </source>
</reference>
<dbReference type="PANTHER" id="PTHR46033">
    <property type="entry name" value="PROTEIN MAIN-LIKE 2"/>
    <property type="match status" value="1"/>
</dbReference>
<dbReference type="GO" id="GO:0010073">
    <property type="term" value="P:meristem maintenance"/>
    <property type="evidence" value="ECO:0007669"/>
    <property type="project" value="InterPro"/>
</dbReference>
<accession>A0A444XLS5</accession>
<sequence>MSQTDDPKTLRQYTRCYIMLLIGGYLMTDKSNNLVHIHWLPLLRDFDECRSFSWGSAVLAWTYQSLSLTAQQGVTDITGCTPLLMSCIYQRFFQWCPSNRGVYQYPLHRCQKPGSSHVWRPDLNCDSDLAQQIALESGEVEAAHGAAQPLQVSPAQTHPHRHHRKTHCPHCPLRNPHPTPPHPPLPHAPESRHEWAVVREVGRPAHRFHIQNPH</sequence>
<evidence type="ECO:0000313" key="3">
    <source>
        <dbReference type="EMBL" id="RYQ90566.1"/>
    </source>
</evidence>
<dbReference type="Pfam" id="PF10536">
    <property type="entry name" value="PMD"/>
    <property type="match status" value="1"/>
</dbReference>
<proteinExistence type="predicted"/>
<dbReference type="InterPro" id="IPR019557">
    <property type="entry name" value="AminoTfrase-like_pln_mobile"/>
</dbReference>
<gene>
    <name evidence="3" type="ORF">Ahy_B09g096616</name>
</gene>
<feature type="compositionally biased region" description="Pro residues" evidence="1">
    <location>
        <begin position="175"/>
        <end position="187"/>
    </location>
</feature>
<comment type="caution">
    <text evidence="3">The sequence shown here is derived from an EMBL/GenBank/DDBJ whole genome shotgun (WGS) entry which is preliminary data.</text>
</comment>
<feature type="compositionally biased region" description="Basic residues" evidence="1">
    <location>
        <begin position="158"/>
        <end position="168"/>
    </location>
</feature>